<organism evidence="6 7">
    <name type="scientific">Oncorhynchus kisutch</name>
    <name type="common">Coho salmon</name>
    <name type="synonym">Salmo kisutch</name>
    <dbReference type="NCBI Taxonomy" id="8019"/>
    <lineage>
        <taxon>Eukaryota</taxon>
        <taxon>Metazoa</taxon>
        <taxon>Chordata</taxon>
        <taxon>Craniata</taxon>
        <taxon>Vertebrata</taxon>
        <taxon>Euteleostomi</taxon>
        <taxon>Actinopterygii</taxon>
        <taxon>Neopterygii</taxon>
        <taxon>Teleostei</taxon>
        <taxon>Protacanthopterygii</taxon>
        <taxon>Salmoniformes</taxon>
        <taxon>Salmonidae</taxon>
        <taxon>Salmoninae</taxon>
        <taxon>Oncorhynchus</taxon>
    </lineage>
</organism>
<evidence type="ECO:0000256" key="4">
    <source>
        <dbReference type="ARBA" id="ARBA00022490"/>
    </source>
</evidence>
<keyword evidence="7" id="KW-1185">Reference proteome</keyword>
<protein>
    <submittedName>
        <fullName evidence="6">Lipocalin</fullName>
    </submittedName>
</protein>
<dbReference type="PANTHER" id="PTHR11430">
    <property type="entry name" value="LIPOCALIN"/>
    <property type="match status" value="1"/>
</dbReference>
<dbReference type="Pfam" id="PF00061">
    <property type="entry name" value="Lipocalin"/>
    <property type="match status" value="1"/>
</dbReference>
<dbReference type="InterPro" id="IPR002345">
    <property type="entry name" value="Lipocalin"/>
</dbReference>
<dbReference type="Proteomes" id="UP000694557">
    <property type="component" value="Unassembled WGS sequence"/>
</dbReference>
<evidence type="ECO:0000313" key="6">
    <source>
        <dbReference type="Ensembl" id="ENSOKIP00005087902.1"/>
    </source>
</evidence>
<evidence type="ECO:0000256" key="2">
    <source>
        <dbReference type="ARBA" id="ARBA00006889"/>
    </source>
</evidence>
<dbReference type="Gene3D" id="3.10.450.10">
    <property type="match status" value="1"/>
</dbReference>
<dbReference type="SUPFAM" id="SSF50814">
    <property type="entry name" value="Lipocalins"/>
    <property type="match status" value="1"/>
</dbReference>
<name>A0A8C7JGF9_ONCKI</name>
<comment type="similarity">
    <text evidence="2">Belongs to the calycin superfamily. Lipocalin family.</text>
</comment>
<dbReference type="AlphaFoldDB" id="A0A8C7JGF9"/>
<dbReference type="GeneTree" id="ENSGT01010000223723"/>
<dbReference type="PANTHER" id="PTHR11430:SF133">
    <property type="entry name" value="LIPOCALIN"/>
    <property type="match status" value="1"/>
</dbReference>
<dbReference type="InterPro" id="IPR001713">
    <property type="entry name" value="Prot_inh_stefin"/>
</dbReference>
<proteinExistence type="inferred from homology"/>
<dbReference type="InterPro" id="IPR012674">
    <property type="entry name" value="Calycin"/>
</dbReference>
<dbReference type="GO" id="GO:0004869">
    <property type="term" value="F:cysteine-type endopeptidase inhibitor activity"/>
    <property type="evidence" value="ECO:0007669"/>
    <property type="project" value="InterPro"/>
</dbReference>
<evidence type="ECO:0000256" key="1">
    <source>
        <dbReference type="ARBA" id="ARBA00004496"/>
    </source>
</evidence>
<dbReference type="InterPro" id="IPR046350">
    <property type="entry name" value="Cystatin_sf"/>
</dbReference>
<dbReference type="PRINTS" id="PR00295">
    <property type="entry name" value="STEFINA"/>
</dbReference>
<reference evidence="6" key="1">
    <citation type="submission" date="2025-08" db="UniProtKB">
        <authorList>
            <consortium name="Ensembl"/>
        </authorList>
    </citation>
    <scope>IDENTIFICATION</scope>
</reference>
<dbReference type="Ensembl" id="ENSOKIT00005093988.1">
    <property type="protein sequence ID" value="ENSOKIP00005087902.1"/>
    <property type="gene ID" value="ENSOKIG00005038347.1"/>
</dbReference>
<dbReference type="InterPro" id="IPR000010">
    <property type="entry name" value="Cystatin_dom"/>
</dbReference>
<dbReference type="Gene3D" id="2.40.128.20">
    <property type="match status" value="1"/>
</dbReference>
<keyword evidence="4" id="KW-0963">Cytoplasm</keyword>
<evidence type="ECO:0000256" key="3">
    <source>
        <dbReference type="ARBA" id="ARBA00009403"/>
    </source>
</evidence>
<comment type="subcellular location">
    <subcellularLocation>
        <location evidence="1">Cytoplasm</location>
    </subcellularLocation>
</comment>
<evidence type="ECO:0000313" key="7">
    <source>
        <dbReference type="Proteomes" id="UP000694557"/>
    </source>
</evidence>
<accession>A0A8C7JGF9</accession>
<gene>
    <name evidence="6" type="primary">LOC109874021</name>
</gene>
<dbReference type="GO" id="GO:0036094">
    <property type="term" value="F:small molecule binding"/>
    <property type="evidence" value="ECO:0007669"/>
    <property type="project" value="InterPro"/>
</dbReference>
<dbReference type="CDD" id="cd00042">
    <property type="entry name" value="CY"/>
    <property type="match status" value="1"/>
</dbReference>
<feature type="domain" description="Lipocalin/cytosolic fatty-acid binding" evidence="5">
    <location>
        <begin position="58"/>
        <end position="186"/>
    </location>
</feature>
<dbReference type="SUPFAM" id="SSF54403">
    <property type="entry name" value="Cystatin/monellin"/>
    <property type="match status" value="1"/>
</dbReference>
<reference evidence="6" key="2">
    <citation type="submission" date="2025-09" db="UniProtKB">
        <authorList>
            <consortium name="Ensembl"/>
        </authorList>
    </citation>
    <scope>IDENTIFICATION</scope>
</reference>
<dbReference type="InterPro" id="IPR000566">
    <property type="entry name" value="Lipocln_cytosolic_FA-bd_dom"/>
</dbReference>
<dbReference type="GO" id="GO:0005737">
    <property type="term" value="C:cytoplasm"/>
    <property type="evidence" value="ECO:0007669"/>
    <property type="project" value="UniProtKB-SubCell"/>
</dbReference>
<evidence type="ECO:0000259" key="5">
    <source>
        <dbReference type="Pfam" id="PF00061"/>
    </source>
</evidence>
<comment type="similarity">
    <text evidence="3">Belongs to the cystatin family.</text>
</comment>
<sequence length="191" mass="21261">MKCGGTAEAKDATPEVQQICDEMKPYAEEKAAKKFDVFAAKTFTTQVVAGTNFFIKVAGKWYLIGFATNAQWFVSHRAGMKMGTAMLTPTVEGDLDMAYASLNTDGSCWRMNHLAEKTNLPGKFIFKSQRKSRTYTHIHTHRAGYNLLWALTRGTDLSPDLLQKFKQFSLDTGILPENIAILPKNDECPAA</sequence>